<dbReference type="Pfam" id="PF00439">
    <property type="entry name" value="Bromodomain"/>
    <property type="match status" value="1"/>
</dbReference>
<evidence type="ECO:0000313" key="4">
    <source>
        <dbReference type="EMBL" id="CAG14006.1"/>
    </source>
</evidence>
<reference evidence="4" key="2">
    <citation type="submission" date="2004-02" db="EMBL/GenBank/DDBJ databases">
        <authorList>
            <consortium name="Genoscope"/>
            <consortium name="Whitehead Institute Centre for Genome Research"/>
        </authorList>
    </citation>
    <scope>NUCLEOTIDE SEQUENCE</scope>
</reference>
<evidence type="ECO:0000256" key="1">
    <source>
        <dbReference type="ARBA" id="ARBA00023117"/>
    </source>
</evidence>
<gene>
    <name evidence="4" type="ORF">GSTENG00036282001</name>
</gene>
<dbReference type="KEGG" id="tng:GSTEN00036282G001"/>
<feature type="non-terminal residue" evidence="4">
    <location>
        <position position="1"/>
    </location>
</feature>
<accession>Q4RC77</accession>
<dbReference type="EMBL" id="CAAE01019592">
    <property type="protein sequence ID" value="CAG14006.1"/>
    <property type="molecule type" value="Genomic_DNA"/>
</dbReference>
<dbReference type="SUPFAM" id="SSF47370">
    <property type="entry name" value="Bromodomain"/>
    <property type="match status" value="1"/>
</dbReference>
<protein>
    <submittedName>
        <fullName evidence="4">(spotted green pufferfish) hypothetical protein</fullName>
    </submittedName>
</protein>
<comment type="caution">
    <text evidence="4">The sequence shown here is derived from an EMBL/GenBank/DDBJ whole genome shotgun (WGS) entry which is preliminary data.</text>
</comment>
<feature type="domain" description="Bromo" evidence="3">
    <location>
        <begin position="1"/>
        <end position="37"/>
    </location>
</feature>
<dbReference type="Gene3D" id="1.20.920.10">
    <property type="entry name" value="Bromodomain-like"/>
    <property type="match status" value="1"/>
</dbReference>
<dbReference type="AlphaFoldDB" id="Q4RC77"/>
<organism evidence="4">
    <name type="scientific">Tetraodon nigroviridis</name>
    <name type="common">Spotted green pufferfish</name>
    <name type="synonym">Chelonodon nigroviridis</name>
    <dbReference type="NCBI Taxonomy" id="99883"/>
    <lineage>
        <taxon>Eukaryota</taxon>
        <taxon>Metazoa</taxon>
        <taxon>Chordata</taxon>
        <taxon>Craniata</taxon>
        <taxon>Vertebrata</taxon>
        <taxon>Euteleostomi</taxon>
        <taxon>Actinopterygii</taxon>
        <taxon>Neopterygii</taxon>
        <taxon>Teleostei</taxon>
        <taxon>Neoteleostei</taxon>
        <taxon>Acanthomorphata</taxon>
        <taxon>Eupercaria</taxon>
        <taxon>Tetraodontiformes</taxon>
        <taxon>Tetradontoidea</taxon>
        <taxon>Tetraodontidae</taxon>
        <taxon>Tetraodon</taxon>
    </lineage>
</organism>
<proteinExistence type="predicted"/>
<name>Q4RC77_TETNG</name>
<feature type="non-terminal residue" evidence="4">
    <location>
        <position position="47"/>
    </location>
</feature>
<evidence type="ECO:0000259" key="3">
    <source>
        <dbReference type="PROSITE" id="PS50014"/>
    </source>
</evidence>
<dbReference type="InterPro" id="IPR036427">
    <property type="entry name" value="Bromodomain-like_sf"/>
</dbReference>
<dbReference type="InterPro" id="IPR001487">
    <property type="entry name" value="Bromodomain"/>
</dbReference>
<sequence>QERIRSHKYRSLNDLEKDVMLLCQNAQTFNLEGSLVSNLAITTLSVR</sequence>
<evidence type="ECO:0000256" key="2">
    <source>
        <dbReference type="PROSITE-ProRule" id="PRU00035"/>
    </source>
</evidence>
<dbReference type="PROSITE" id="PS50014">
    <property type="entry name" value="BROMODOMAIN_2"/>
    <property type="match status" value="1"/>
</dbReference>
<keyword evidence="1 2" id="KW-0103">Bromodomain</keyword>
<reference evidence="4" key="1">
    <citation type="journal article" date="2004" name="Nature">
        <title>Genome duplication in the teleost fish Tetraodon nigroviridis reveals the early vertebrate proto-karyotype.</title>
        <authorList>
            <person name="Jaillon O."/>
            <person name="Aury J.-M."/>
            <person name="Brunet F."/>
            <person name="Petit J.-L."/>
            <person name="Stange-Thomann N."/>
            <person name="Mauceli E."/>
            <person name="Bouneau L."/>
            <person name="Fischer C."/>
            <person name="Ozouf-Costaz C."/>
            <person name="Bernot A."/>
            <person name="Nicaud S."/>
            <person name="Jaffe D."/>
            <person name="Fisher S."/>
            <person name="Lutfalla G."/>
            <person name="Dossat C."/>
            <person name="Segurens B."/>
            <person name="Dasilva C."/>
            <person name="Salanoubat M."/>
            <person name="Levy M."/>
            <person name="Boudet N."/>
            <person name="Castellano S."/>
            <person name="Anthouard V."/>
            <person name="Jubin C."/>
            <person name="Castelli V."/>
            <person name="Katinka M."/>
            <person name="Vacherie B."/>
            <person name="Biemont C."/>
            <person name="Skalli Z."/>
            <person name="Cattolico L."/>
            <person name="Poulain J."/>
            <person name="De Berardinis V."/>
            <person name="Cruaud C."/>
            <person name="Duprat S."/>
            <person name="Brottier P."/>
            <person name="Coutanceau J.-P."/>
            <person name="Gouzy J."/>
            <person name="Parra G."/>
            <person name="Lardier G."/>
            <person name="Chapple C."/>
            <person name="McKernan K.J."/>
            <person name="McEwan P."/>
            <person name="Bosak S."/>
            <person name="Kellis M."/>
            <person name="Volff J.-N."/>
            <person name="Guigo R."/>
            <person name="Zody M.C."/>
            <person name="Mesirov J."/>
            <person name="Lindblad-Toh K."/>
            <person name="Birren B."/>
            <person name="Nusbaum C."/>
            <person name="Kahn D."/>
            <person name="Robinson-Rechavi M."/>
            <person name="Laudet V."/>
            <person name="Schachter V."/>
            <person name="Quetier F."/>
            <person name="Saurin W."/>
            <person name="Scarpelli C."/>
            <person name="Wincker P."/>
            <person name="Lander E.S."/>
            <person name="Weissenbach J."/>
            <person name="Roest Crollius H."/>
        </authorList>
    </citation>
    <scope>NUCLEOTIDE SEQUENCE [LARGE SCALE GENOMIC DNA]</scope>
</reference>
<dbReference type="OrthoDB" id="784962at2759"/>